<dbReference type="EMBL" id="GU071086">
    <property type="protein sequence ID" value="ADB04138.1"/>
    <property type="molecule type" value="Genomic_DNA"/>
</dbReference>
<dbReference type="RefSeq" id="YP_003407100.1">
    <property type="nucleotide sequence ID" value="NC_013756.1"/>
</dbReference>
<accession>D2XB11</accession>
<dbReference type="KEGG" id="vg:8746610"/>
<organismHost>
    <name type="scientific">Acanthamoeba</name>
    <dbReference type="NCBI Taxonomy" id="5754"/>
</organismHost>
<keyword evidence="2" id="KW-1185">Reference proteome</keyword>
<evidence type="ECO:0000313" key="2">
    <source>
        <dbReference type="Proteomes" id="UP000029780"/>
    </source>
</evidence>
<sequence>MTGFAENVGSGKPSVERKDKSPEFFVILGSLQVEVKVPDKTLKGDDIVVWSSSPESDIQRATMRGKFQNSFLCQLVEFPILPLDSIF</sequence>
<proteinExistence type="predicted"/>
<reference evidence="1 2" key="1">
    <citation type="journal article" date="2009" name="Proc. Natl. Acad. Sci. U.S.A.">
        <title>Giant Marseillevirus highlights the role of amoebae as a melting pot in emergence of chimeric microorganisms.</title>
        <authorList>
            <person name="Boyer M."/>
            <person name="Yutin N."/>
            <person name="Pagnier I."/>
            <person name="Barrassi L."/>
            <person name="Fournous G."/>
            <person name="Espinosa L."/>
            <person name="Robert C."/>
            <person name="Azza S."/>
            <person name="Sun S."/>
            <person name="Rossmann M.G."/>
            <person name="Suzan-Monti M."/>
            <person name="La Scola B."/>
            <person name="Koonin E.V."/>
            <person name="Raoult D."/>
        </authorList>
    </citation>
    <scope>NUCLEOTIDE SEQUENCE [LARGE SCALE GENOMIC DNA]</scope>
    <source>
        <strain evidence="1 2">T19</strain>
    </source>
</reference>
<gene>
    <name evidence="1" type="ORF">MAR_ORF373</name>
</gene>
<evidence type="ECO:0000313" key="1">
    <source>
        <dbReference type="EMBL" id="ADB04138.1"/>
    </source>
</evidence>
<protein>
    <submittedName>
        <fullName evidence="1">Uncharacterized protein</fullName>
    </submittedName>
</protein>
<name>D2XB11_GBMV</name>
<dbReference type="GeneID" id="8746610"/>
<dbReference type="Proteomes" id="UP000029780">
    <property type="component" value="Segment"/>
</dbReference>
<organism evidence="1 2">
    <name type="scientific">Marseillevirus marseillevirus</name>
    <name type="common">GBM</name>
    <dbReference type="NCBI Taxonomy" id="694581"/>
    <lineage>
        <taxon>Viruses</taxon>
        <taxon>Varidnaviria</taxon>
        <taxon>Bamfordvirae</taxon>
        <taxon>Nucleocytoviricota</taxon>
        <taxon>Megaviricetes</taxon>
        <taxon>Pimascovirales</taxon>
        <taxon>Pimascovirales incertae sedis</taxon>
        <taxon>Marseilleviridae</taxon>
        <taxon>Marseillevirus</taxon>
        <taxon>Marseillevirus massiliense</taxon>
    </lineage>
</organism>